<keyword evidence="4" id="KW-0472">Membrane</keyword>
<dbReference type="Pfam" id="PF07980">
    <property type="entry name" value="SusD_RagB"/>
    <property type="match status" value="1"/>
</dbReference>
<evidence type="ECO:0000256" key="3">
    <source>
        <dbReference type="ARBA" id="ARBA00022729"/>
    </source>
</evidence>
<evidence type="ECO:0000256" key="5">
    <source>
        <dbReference type="ARBA" id="ARBA00023237"/>
    </source>
</evidence>
<sequence>MNAKYYLIPLAIAAVLGTASCVKLTEDPKGDLTAKSYFTSQNDLDASVSSIYQRLSVDGAWAFTNKSTSYFGADDLTTDPGLNKQDFREFDKLEGTAINGSIRAQWSGPWYAIYQANNVLANYERVPTIDDNAKLAVTRSVGQAYFLRGLSYFMLVRTFGNIPLVTKPLATDDRPVQVGPDKIYELIISDLKTAASMLPDKWDGKDIGRAGALASRALLANVYLTMAGWPLNQTSNFALAAAEADAVIKSKKYELVPEYADVFTTNFNSEAIFGIVFNVGGNAPNRSFGSTSVPLEESGADGSGGWDDFYPEVNFYLAAPQCKRTDATFYTTFKLKDDKGKFRQVPWSSAETRVQHPYYKKFRAGLAGDGVRETATEILTIQPSTNKTTDVIRYAETLLTYAEASAMATGNPSGDAYNAINLVRHRAGLPDLTPGLSAAAFRDSITFERKYEFAGEFGQRWFDIVRLQLLPKVISERSKDDKVEQNQLNEKYAGTPATRYYAPIPFNDLVQNPQWNQNPGY</sequence>
<keyword evidence="5" id="KW-0998">Cell outer membrane</keyword>
<dbReference type="OrthoDB" id="5694214at2"/>
<dbReference type="InterPro" id="IPR011990">
    <property type="entry name" value="TPR-like_helical_dom_sf"/>
</dbReference>
<protein>
    <submittedName>
        <fullName evidence="8">RagB/SusD family nutrient uptake outer membrane protein</fullName>
    </submittedName>
</protein>
<evidence type="ECO:0000256" key="1">
    <source>
        <dbReference type="ARBA" id="ARBA00004442"/>
    </source>
</evidence>
<dbReference type="Gene3D" id="1.25.40.390">
    <property type="match status" value="1"/>
</dbReference>
<evidence type="ECO:0000313" key="8">
    <source>
        <dbReference type="EMBL" id="RFS26968.1"/>
    </source>
</evidence>
<reference evidence="8 9" key="1">
    <citation type="submission" date="2018-07" db="EMBL/GenBank/DDBJ databases">
        <title>Chitinophaga K2CV101002-2 sp. nov., isolated from a monsoon evergreen broad-leaved forest soil.</title>
        <authorList>
            <person name="Lv Y."/>
        </authorList>
    </citation>
    <scope>NUCLEOTIDE SEQUENCE [LARGE SCALE GENOMIC DNA]</scope>
    <source>
        <strain evidence="8 9">GDMCC 1.1288</strain>
    </source>
</reference>
<comment type="similarity">
    <text evidence="2">Belongs to the SusD family.</text>
</comment>
<organism evidence="8 9">
    <name type="scientific">Chitinophaga silvatica</name>
    <dbReference type="NCBI Taxonomy" id="2282649"/>
    <lineage>
        <taxon>Bacteria</taxon>
        <taxon>Pseudomonadati</taxon>
        <taxon>Bacteroidota</taxon>
        <taxon>Chitinophagia</taxon>
        <taxon>Chitinophagales</taxon>
        <taxon>Chitinophagaceae</taxon>
        <taxon>Chitinophaga</taxon>
    </lineage>
</organism>
<comment type="subcellular location">
    <subcellularLocation>
        <location evidence="1">Cell outer membrane</location>
    </subcellularLocation>
</comment>
<evidence type="ECO:0000259" key="6">
    <source>
        <dbReference type="Pfam" id="PF07980"/>
    </source>
</evidence>
<proteinExistence type="inferred from homology"/>
<evidence type="ECO:0000256" key="4">
    <source>
        <dbReference type="ARBA" id="ARBA00023136"/>
    </source>
</evidence>
<dbReference type="Pfam" id="PF14322">
    <property type="entry name" value="SusD-like_3"/>
    <property type="match status" value="1"/>
</dbReference>
<dbReference type="CDD" id="cd08977">
    <property type="entry name" value="SusD"/>
    <property type="match status" value="1"/>
</dbReference>
<dbReference type="EMBL" id="QPMM01000001">
    <property type="protein sequence ID" value="RFS26968.1"/>
    <property type="molecule type" value="Genomic_DNA"/>
</dbReference>
<feature type="domain" description="RagB/SusD" evidence="6">
    <location>
        <begin position="385"/>
        <end position="521"/>
    </location>
</feature>
<evidence type="ECO:0000256" key="2">
    <source>
        <dbReference type="ARBA" id="ARBA00006275"/>
    </source>
</evidence>
<gene>
    <name evidence="8" type="ORF">DVR12_04075</name>
</gene>
<accession>A0A3E1YHY7</accession>
<dbReference type="InterPro" id="IPR012944">
    <property type="entry name" value="SusD_RagB_dom"/>
</dbReference>
<keyword evidence="9" id="KW-1185">Reference proteome</keyword>
<dbReference type="Proteomes" id="UP000260644">
    <property type="component" value="Unassembled WGS sequence"/>
</dbReference>
<dbReference type="SUPFAM" id="SSF48452">
    <property type="entry name" value="TPR-like"/>
    <property type="match status" value="1"/>
</dbReference>
<evidence type="ECO:0000313" key="9">
    <source>
        <dbReference type="Proteomes" id="UP000260644"/>
    </source>
</evidence>
<dbReference type="InterPro" id="IPR033985">
    <property type="entry name" value="SusD-like_N"/>
</dbReference>
<dbReference type="GO" id="GO:0009279">
    <property type="term" value="C:cell outer membrane"/>
    <property type="evidence" value="ECO:0007669"/>
    <property type="project" value="UniProtKB-SubCell"/>
</dbReference>
<dbReference type="AlphaFoldDB" id="A0A3E1YHY7"/>
<comment type="caution">
    <text evidence="8">The sequence shown here is derived from an EMBL/GenBank/DDBJ whole genome shotgun (WGS) entry which is preliminary data.</text>
</comment>
<name>A0A3E1YHY7_9BACT</name>
<feature type="domain" description="SusD-like N-terminal" evidence="7">
    <location>
        <begin position="98"/>
        <end position="224"/>
    </location>
</feature>
<evidence type="ECO:0000259" key="7">
    <source>
        <dbReference type="Pfam" id="PF14322"/>
    </source>
</evidence>
<dbReference type="PROSITE" id="PS51257">
    <property type="entry name" value="PROKAR_LIPOPROTEIN"/>
    <property type="match status" value="1"/>
</dbReference>
<dbReference type="RefSeq" id="WP_116974161.1">
    <property type="nucleotide sequence ID" value="NZ_QPMM01000001.1"/>
</dbReference>
<keyword evidence="3" id="KW-0732">Signal</keyword>